<dbReference type="EMBL" id="BJZS01000103">
    <property type="protein sequence ID" value="GEO97018.1"/>
    <property type="molecule type" value="Genomic_DNA"/>
</dbReference>
<comment type="caution">
    <text evidence="2">The sequence shown here is derived from an EMBL/GenBank/DDBJ whole genome shotgun (WGS) entry which is preliminary data.</text>
</comment>
<evidence type="ECO:0000256" key="1">
    <source>
        <dbReference type="SAM" id="MobiDB-lite"/>
    </source>
</evidence>
<feature type="region of interest" description="Disordered" evidence="1">
    <location>
        <begin position="1"/>
        <end position="47"/>
    </location>
</feature>
<organism evidence="2 3">
    <name type="scientific">Kocuria turfanensis</name>
    <dbReference type="NCBI Taxonomy" id="388357"/>
    <lineage>
        <taxon>Bacteria</taxon>
        <taxon>Bacillati</taxon>
        <taxon>Actinomycetota</taxon>
        <taxon>Actinomycetes</taxon>
        <taxon>Micrococcales</taxon>
        <taxon>Micrococcaceae</taxon>
        <taxon>Kocuria</taxon>
    </lineage>
</organism>
<dbReference type="AlphaFoldDB" id="A0A512IH92"/>
<keyword evidence="3" id="KW-1185">Reference proteome</keyword>
<reference evidence="2 3" key="1">
    <citation type="submission" date="2019-07" db="EMBL/GenBank/DDBJ databases">
        <title>Whole genome shotgun sequence of Kocuria turfanensis NBRC 107627.</title>
        <authorList>
            <person name="Hosoyama A."/>
            <person name="Uohara A."/>
            <person name="Ohji S."/>
            <person name="Ichikawa N."/>
        </authorList>
    </citation>
    <scope>NUCLEOTIDE SEQUENCE [LARGE SCALE GENOMIC DNA]</scope>
    <source>
        <strain evidence="2 3">NBRC 107627</strain>
    </source>
</reference>
<proteinExistence type="predicted"/>
<name>A0A512IH92_9MICC</name>
<dbReference type="Proteomes" id="UP000321103">
    <property type="component" value="Unassembled WGS sequence"/>
</dbReference>
<protein>
    <submittedName>
        <fullName evidence="2">Uncharacterized protein</fullName>
    </submittedName>
</protein>
<gene>
    <name evidence="2" type="ORF">KTU01_31410</name>
</gene>
<accession>A0A512IH92</accession>
<evidence type="ECO:0000313" key="3">
    <source>
        <dbReference type="Proteomes" id="UP000321103"/>
    </source>
</evidence>
<feature type="compositionally biased region" description="Polar residues" evidence="1">
    <location>
        <begin position="32"/>
        <end position="44"/>
    </location>
</feature>
<feature type="compositionally biased region" description="Low complexity" evidence="1">
    <location>
        <begin position="16"/>
        <end position="26"/>
    </location>
</feature>
<sequence length="136" mass="14265">MGIDTGARINNRGSSAAANTAKPAAAKIRLGASNTSTSFPQRRSTAPGAIPAAATVLTGPRTLSFARAPPENTFQLKEALSGKRREAASDVGLLAAGTTEVREPIKQADDSISQLSALLIVPRRWCARPRQRAFTP</sequence>
<evidence type="ECO:0000313" key="2">
    <source>
        <dbReference type="EMBL" id="GEO97018.1"/>
    </source>
</evidence>